<keyword evidence="2" id="KW-1185">Reference proteome</keyword>
<evidence type="ECO:0000313" key="1">
    <source>
        <dbReference type="EMBL" id="KAK8872239.1"/>
    </source>
</evidence>
<protein>
    <submittedName>
        <fullName evidence="1">Uncharacterized protein</fullName>
    </submittedName>
</protein>
<proteinExistence type="predicted"/>
<reference evidence="1 2" key="1">
    <citation type="submission" date="2024-04" db="EMBL/GenBank/DDBJ databases">
        <title>Tritrichomonas musculus Genome.</title>
        <authorList>
            <person name="Alves-Ferreira E."/>
            <person name="Grigg M."/>
            <person name="Lorenzi H."/>
            <person name="Galac M."/>
        </authorList>
    </citation>
    <scope>NUCLEOTIDE SEQUENCE [LARGE SCALE GENOMIC DNA]</scope>
    <source>
        <strain evidence="1 2">EAF2021</strain>
    </source>
</reference>
<evidence type="ECO:0000313" key="2">
    <source>
        <dbReference type="Proteomes" id="UP001470230"/>
    </source>
</evidence>
<organism evidence="1 2">
    <name type="scientific">Tritrichomonas musculus</name>
    <dbReference type="NCBI Taxonomy" id="1915356"/>
    <lineage>
        <taxon>Eukaryota</taxon>
        <taxon>Metamonada</taxon>
        <taxon>Parabasalia</taxon>
        <taxon>Tritrichomonadida</taxon>
        <taxon>Tritrichomonadidae</taxon>
        <taxon>Tritrichomonas</taxon>
    </lineage>
</organism>
<dbReference type="EMBL" id="JAPFFF010000013">
    <property type="protein sequence ID" value="KAK8872239.1"/>
    <property type="molecule type" value="Genomic_DNA"/>
</dbReference>
<sequence length="201" mass="23437">MENLTANYNQASNSIDIIFCVENSCIIIEQIDKKIICEIINDVNKTDEISMINVSTNINILPNNAEEMQVKEEISSFCFYDNFTNEIKQNLFVKNTINPIAGFLIRRYFYPTNYFSNPSFFNFNNQTNLEEKNAKISIDGFLFSESMSDYDDFQLEIKTNKKNQTNQTTEFKKSDFILLRTIVAKETASIYLVIHKSQRLF</sequence>
<dbReference type="Proteomes" id="UP001470230">
    <property type="component" value="Unassembled WGS sequence"/>
</dbReference>
<comment type="caution">
    <text evidence="1">The sequence shown here is derived from an EMBL/GenBank/DDBJ whole genome shotgun (WGS) entry which is preliminary data.</text>
</comment>
<name>A0ABR2J2Y5_9EUKA</name>
<accession>A0ABR2J2Y5</accession>
<gene>
    <name evidence="1" type="ORF">M9Y10_008005</name>
</gene>